<proteinExistence type="predicted"/>
<name>A0A1T0CV10_9GAMM</name>
<keyword evidence="2" id="KW-0812">Transmembrane</keyword>
<organism evidence="3 4">
    <name type="scientific">Moraxella porci DSM 25326</name>
    <dbReference type="NCBI Taxonomy" id="573983"/>
    <lineage>
        <taxon>Bacteria</taxon>
        <taxon>Pseudomonadati</taxon>
        <taxon>Pseudomonadota</taxon>
        <taxon>Gammaproteobacteria</taxon>
        <taxon>Moraxellales</taxon>
        <taxon>Moraxellaceae</taxon>
        <taxon>Moraxella</taxon>
    </lineage>
</organism>
<evidence type="ECO:0008006" key="5">
    <source>
        <dbReference type="Google" id="ProtNLM"/>
    </source>
</evidence>
<keyword evidence="2" id="KW-1133">Transmembrane helix</keyword>
<dbReference type="Proteomes" id="UP000190683">
    <property type="component" value="Unassembled WGS sequence"/>
</dbReference>
<protein>
    <recommendedName>
        <fullName evidence="5">Capsule biosynthesis protein</fullName>
    </recommendedName>
</protein>
<feature type="transmembrane region" description="Helical" evidence="2">
    <location>
        <begin position="347"/>
        <end position="365"/>
    </location>
</feature>
<dbReference type="AlphaFoldDB" id="A0A1T0CV10"/>
<evidence type="ECO:0000313" key="4">
    <source>
        <dbReference type="Proteomes" id="UP000190683"/>
    </source>
</evidence>
<gene>
    <name evidence="3" type="ORF">B0681_03335</name>
</gene>
<dbReference type="GO" id="GO:0005886">
    <property type="term" value="C:plasma membrane"/>
    <property type="evidence" value="ECO:0007669"/>
    <property type="project" value="TreeGrafter"/>
</dbReference>
<reference evidence="3 4" key="1">
    <citation type="submission" date="2017-02" db="EMBL/GenBank/DDBJ databases">
        <title>Draft genome sequence of Moraxella porci CCUG 54912T type strain.</title>
        <authorList>
            <person name="Salva-Serra F."/>
            <person name="Engstrom-Jakobsson H."/>
            <person name="Thorell K."/>
            <person name="Jaen-Luchoro D."/>
            <person name="Gonzales-Siles L."/>
            <person name="Karlsson R."/>
            <person name="Yazdan S."/>
            <person name="Boulund F."/>
            <person name="Johnning A."/>
            <person name="Engstrand L."/>
            <person name="Kristiansson E."/>
            <person name="Moore E."/>
        </authorList>
    </citation>
    <scope>NUCLEOTIDE SEQUENCE [LARGE SCALE GENOMIC DNA]</scope>
    <source>
        <strain evidence="3 4">CCUG 54912</strain>
    </source>
</reference>
<sequence length="373" mass="42001">MTVYKNDKRSFLKKQDPLFWLCVVLPTVLLAIYYGLIASNQYVSESKFVIRSPNKQSTSGLSVMLQNIGFNASSDDSYLVRDYMTSRDAVANLNNDLQIKDSYSSDTIDPFSRFGSFFQSPTDENFYKYFNGKVKIVYDPASSISQLQVQAFSAEEAQKINEQLLKMGDVVINRINNNAKNDILKYSAEEVELAKQKSREAADKLAQYRTDNKLYNPEGQSTIALQEISKLQDALIQAQSQLAQAKALTPENPQIQPLEVHIKTIEKSIAEKTAKITGPSDVSYSNRSVEYQGLQLEKQLADKQLEAAISSYESAKSDFNQKQLYLELLAKPSLPDEAAKPERIKNVLSGFVFGLLLWGVLRLFVAGVREHRD</sequence>
<feature type="transmembrane region" description="Helical" evidence="2">
    <location>
        <begin position="18"/>
        <end position="37"/>
    </location>
</feature>
<evidence type="ECO:0000256" key="2">
    <source>
        <dbReference type="SAM" id="Phobius"/>
    </source>
</evidence>
<accession>A0A1T0CV10</accession>
<dbReference type="EMBL" id="MUYV01000002">
    <property type="protein sequence ID" value="OOS26185.1"/>
    <property type="molecule type" value="Genomic_DNA"/>
</dbReference>
<keyword evidence="1" id="KW-0175">Coiled coil</keyword>
<dbReference type="InterPro" id="IPR050445">
    <property type="entry name" value="Bact_polysacc_biosynth/exp"/>
</dbReference>
<evidence type="ECO:0000256" key="1">
    <source>
        <dbReference type="SAM" id="Coils"/>
    </source>
</evidence>
<evidence type="ECO:0000313" key="3">
    <source>
        <dbReference type="EMBL" id="OOS26185.1"/>
    </source>
</evidence>
<feature type="coiled-coil region" evidence="1">
    <location>
        <begin position="191"/>
        <end position="248"/>
    </location>
</feature>
<dbReference type="STRING" id="573983.B0681_03335"/>
<dbReference type="PANTHER" id="PTHR32309:SF13">
    <property type="entry name" value="FERRIC ENTEROBACTIN TRANSPORT PROTEIN FEPE"/>
    <property type="match status" value="1"/>
</dbReference>
<dbReference type="GO" id="GO:0004713">
    <property type="term" value="F:protein tyrosine kinase activity"/>
    <property type="evidence" value="ECO:0007669"/>
    <property type="project" value="TreeGrafter"/>
</dbReference>
<keyword evidence="4" id="KW-1185">Reference proteome</keyword>
<comment type="caution">
    <text evidence="3">The sequence shown here is derived from an EMBL/GenBank/DDBJ whole genome shotgun (WGS) entry which is preliminary data.</text>
</comment>
<keyword evidence="2" id="KW-0472">Membrane</keyword>
<dbReference type="PANTHER" id="PTHR32309">
    <property type="entry name" value="TYROSINE-PROTEIN KINASE"/>
    <property type="match status" value="1"/>
</dbReference>